<reference evidence="1" key="1">
    <citation type="journal article" date="2013" name="J. Plant Res.">
        <title>Effect of fungi and light on seed germination of three Opuntia species from semiarid lands of central Mexico.</title>
        <authorList>
            <person name="Delgado-Sanchez P."/>
            <person name="Jimenez-Bremont J.F."/>
            <person name="Guerrero-Gonzalez Mde L."/>
            <person name="Flores J."/>
        </authorList>
    </citation>
    <scope>NUCLEOTIDE SEQUENCE</scope>
    <source>
        <tissue evidence="1">Cladode</tissue>
    </source>
</reference>
<protein>
    <submittedName>
        <fullName evidence="1">Uncharacterized protein</fullName>
    </submittedName>
</protein>
<evidence type="ECO:0000313" key="1">
    <source>
        <dbReference type="EMBL" id="MBA4627659.1"/>
    </source>
</evidence>
<dbReference type="EMBL" id="GISG01062969">
    <property type="protein sequence ID" value="MBA4627659.1"/>
    <property type="molecule type" value="Transcribed_RNA"/>
</dbReference>
<name>A0A7C8YVI9_OPUST</name>
<sequence>MLTGSWNAFDQPTNQPSYCSNCYACTPLPPVKPLSVCKFLQKLNHGNLQNYGYSNDSKKQPVLQNPFKYVLLFELSGIELVEHLTEHKTVENQGVLDSVANTEDRVTLEL</sequence>
<proteinExistence type="predicted"/>
<reference evidence="1" key="2">
    <citation type="submission" date="2020-07" db="EMBL/GenBank/DDBJ databases">
        <authorList>
            <person name="Vera ALvarez R."/>
            <person name="Arias-Moreno D.M."/>
            <person name="Jimenez-Jacinto V."/>
            <person name="Jimenez-Bremont J.F."/>
            <person name="Swaminathan K."/>
            <person name="Moose S.P."/>
            <person name="Guerrero-Gonzalez M.L."/>
            <person name="Marino-Ramirez L."/>
            <person name="Landsman D."/>
            <person name="Rodriguez-Kessler M."/>
            <person name="Delgado-Sanchez P."/>
        </authorList>
    </citation>
    <scope>NUCLEOTIDE SEQUENCE</scope>
    <source>
        <tissue evidence="1">Cladode</tissue>
    </source>
</reference>
<accession>A0A7C8YVI9</accession>
<dbReference type="AlphaFoldDB" id="A0A7C8YVI9"/>
<organism evidence="1">
    <name type="scientific">Opuntia streptacantha</name>
    <name type="common">Prickly pear cactus</name>
    <name type="synonym">Opuntia cardona</name>
    <dbReference type="NCBI Taxonomy" id="393608"/>
    <lineage>
        <taxon>Eukaryota</taxon>
        <taxon>Viridiplantae</taxon>
        <taxon>Streptophyta</taxon>
        <taxon>Embryophyta</taxon>
        <taxon>Tracheophyta</taxon>
        <taxon>Spermatophyta</taxon>
        <taxon>Magnoliopsida</taxon>
        <taxon>eudicotyledons</taxon>
        <taxon>Gunneridae</taxon>
        <taxon>Pentapetalae</taxon>
        <taxon>Caryophyllales</taxon>
        <taxon>Cactineae</taxon>
        <taxon>Cactaceae</taxon>
        <taxon>Opuntioideae</taxon>
        <taxon>Opuntia</taxon>
    </lineage>
</organism>